<sequence length="145" mass="16848">MPPIFHLPVQRHSVQFQTEARQGEMVTPTDHNLKVIDETEMNDFQTTIVEVATELHLFTWNPVALQTRREVTKLVEGIKLNEDVIREVVTKEDRRGGQQAAPPLFLPSSQQRRPFSNRFSNHPSLVDDQRNGQQTRQFPQDQQHN</sequence>
<organism evidence="2 3">
    <name type="scientific">Blattamonas nauphoetae</name>
    <dbReference type="NCBI Taxonomy" id="2049346"/>
    <lineage>
        <taxon>Eukaryota</taxon>
        <taxon>Metamonada</taxon>
        <taxon>Preaxostyla</taxon>
        <taxon>Oxymonadida</taxon>
        <taxon>Blattamonas</taxon>
    </lineage>
</organism>
<dbReference type="EMBL" id="JARBJD010000041">
    <property type="protein sequence ID" value="KAK2957995.1"/>
    <property type="molecule type" value="Genomic_DNA"/>
</dbReference>
<protein>
    <submittedName>
        <fullName evidence="2">Uncharacterized protein</fullName>
    </submittedName>
</protein>
<dbReference type="Proteomes" id="UP001281761">
    <property type="component" value="Unassembled WGS sequence"/>
</dbReference>
<evidence type="ECO:0000256" key="1">
    <source>
        <dbReference type="SAM" id="MobiDB-lite"/>
    </source>
</evidence>
<evidence type="ECO:0000313" key="3">
    <source>
        <dbReference type="Proteomes" id="UP001281761"/>
    </source>
</evidence>
<feature type="region of interest" description="Disordered" evidence="1">
    <location>
        <begin position="91"/>
        <end position="145"/>
    </location>
</feature>
<evidence type="ECO:0000313" key="2">
    <source>
        <dbReference type="EMBL" id="KAK2957995.1"/>
    </source>
</evidence>
<name>A0ABQ9Y2P6_9EUKA</name>
<feature type="compositionally biased region" description="Polar residues" evidence="1">
    <location>
        <begin position="107"/>
        <end position="123"/>
    </location>
</feature>
<gene>
    <name evidence="2" type="ORF">BLNAU_6921</name>
</gene>
<feature type="compositionally biased region" description="Polar residues" evidence="1">
    <location>
        <begin position="131"/>
        <end position="145"/>
    </location>
</feature>
<proteinExistence type="predicted"/>
<accession>A0ABQ9Y2P6</accession>
<keyword evidence="3" id="KW-1185">Reference proteome</keyword>
<comment type="caution">
    <text evidence="2">The sequence shown here is derived from an EMBL/GenBank/DDBJ whole genome shotgun (WGS) entry which is preliminary data.</text>
</comment>
<reference evidence="2 3" key="1">
    <citation type="journal article" date="2022" name="bioRxiv">
        <title>Genomics of Preaxostyla Flagellates Illuminates Evolutionary Transitions and the Path Towards Mitochondrial Loss.</title>
        <authorList>
            <person name="Novak L.V.F."/>
            <person name="Treitli S.C."/>
            <person name="Pyrih J."/>
            <person name="Halakuc P."/>
            <person name="Pipaliya S.V."/>
            <person name="Vacek V."/>
            <person name="Brzon O."/>
            <person name="Soukal P."/>
            <person name="Eme L."/>
            <person name="Dacks J.B."/>
            <person name="Karnkowska A."/>
            <person name="Elias M."/>
            <person name="Hampl V."/>
        </authorList>
    </citation>
    <scope>NUCLEOTIDE SEQUENCE [LARGE SCALE GENOMIC DNA]</scope>
    <source>
        <strain evidence="2">NAU3</strain>
        <tissue evidence="2">Gut</tissue>
    </source>
</reference>